<dbReference type="Proteomes" id="UP000033651">
    <property type="component" value="Unassembled WGS sequence"/>
</dbReference>
<protein>
    <submittedName>
        <fullName evidence="1">Uncharacterized protein</fullName>
    </submittedName>
</protein>
<proteinExistence type="predicted"/>
<dbReference type="AlphaFoldDB" id="A0A0F3KHR0"/>
<dbReference type="EMBL" id="JZRB01000031">
    <property type="protein sequence ID" value="KJV30743.1"/>
    <property type="molecule type" value="Genomic_DNA"/>
</dbReference>
<comment type="caution">
    <text evidence="1">The sequence shown here is derived from an EMBL/GenBank/DDBJ whole genome shotgun (WGS) entry which is preliminary data.</text>
</comment>
<gene>
    <name evidence="1" type="ORF">VI08_14770</name>
</gene>
<dbReference type="RefSeq" id="WP_045830373.1">
    <property type="nucleotide sequence ID" value="NZ_JZRB01000031.1"/>
</dbReference>
<name>A0A0F3KHR0_9GAMM</name>
<evidence type="ECO:0000313" key="2">
    <source>
        <dbReference type="Proteomes" id="UP000033651"/>
    </source>
</evidence>
<keyword evidence="2" id="KW-1185">Reference proteome</keyword>
<reference evidence="1 2" key="1">
    <citation type="submission" date="2015-03" db="EMBL/GenBank/DDBJ databases">
        <title>Draft genome sequence of Luteibacter yeojuensis strain SU11.</title>
        <authorList>
            <person name="Sulaiman J."/>
            <person name="Priya K."/>
            <person name="Chan K.-G."/>
        </authorList>
    </citation>
    <scope>NUCLEOTIDE SEQUENCE [LARGE SCALE GENOMIC DNA]</scope>
    <source>
        <strain evidence="1 2">SU11</strain>
    </source>
</reference>
<sequence length="80" mass="8735">MRQHVLNHLRRKNEFGTKNPGALTADDVIAIGPVSLGKASGLWTFPFRVEGTRDYNALVDCEGYTELTGVPVPPSSSIKH</sequence>
<evidence type="ECO:0000313" key="1">
    <source>
        <dbReference type="EMBL" id="KJV30743.1"/>
    </source>
</evidence>
<accession>A0A0F3KHR0</accession>
<organism evidence="1 2">
    <name type="scientific">Luteibacter yeojuensis</name>
    <dbReference type="NCBI Taxonomy" id="345309"/>
    <lineage>
        <taxon>Bacteria</taxon>
        <taxon>Pseudomonadati</taxon>
        <taxon>Pseudomonadota</taxon>
        <taxon>Gammaproteobacteria</taxon>
        <taxon>Lysobacterales</taxon>
        <taxon>Rhodanobacteraceae</taxon>
        <taxon>Luteibacter</taxon>
    </lineage>
</organism>
<dbReference type="PATRIC" id="fig|345309.4.peg.2558"/>